<dbReference type="AlphaFoldDB" id="C4J1W6"/>
<feature type="compositionally biased region" description="Low complexity" evidence="1">
    <location>
        <begin position="94"/>
        <end position="109"/>
    </location>
</feature>
<evidence type="ECO:0000256" key="1">
    <source>
        <dbReference type="SAM" id="MobiDB-lite"/>
    </source>
</evidence>
<organism evidence="2">
    <name type="scientific">Zea mays</name>
    <name type="common">Maize</name>
    <dbReference type="NCBI Taxonomy" id="4577"/>
    <lineage>
        <taxon>Eukaryota</taxon>
        <taxon>Viridiplantae</taxon>
        <taxon>Streptophyta</taxon>
        <taxon>Embryophyta</taxon>
        <taxon>Tracheophyta</taxon>
        <taxon>Spermatophyta</taxon>
        <taxon>Magnoliopsida</taxon>
        <taxon>Liliopsida</taxon>
        <taxon>Poales</taxon>
        <taxon>Poaceae</taxon>
        <taxon>PACMAD clade</taxon>
        <taxon>Panicoideae</taxon>
        <taxon>Andropogonodae</taxon>
        <taxon>Andropogoneae</taxon>
        <taxon>Tripsacinae</taxon>
        <taxon>Zea</taxon>
    </lineage>
</organism>
<reference evidence="2" key="1">
    <citation type="journal article" date="2009" name="PLoS Genet.">
        <title>Sequencing, mapping, and analysis of 27,455 maize full-length cDNAs.</title>
        <authorList>
            <person name="Soderlund C."/>
            <person name="Descour A."/>
            <person name="Kudrna D."/>
            <person name="Bomhoff M."/>
            <person name="Boyd L."/>
            <person name="Currie J."/>
            <person name="Angelova A."/>
            <person name="Collura K."/>
            <person name="Wissotski M."/>
            <person name="Ashley E."/>
            <person name="Morrow D."/>
            <person name="Fernandes J."/>
            <person name="Walbot V."/>
            <person name="Yu Y."/>
        </authorList>
    </citation>
    <scope>NUCLEOTIDE SEQUENCE</scope>
    <source>
        <strain evidence="2">B73</strain>
    </source>
</reference>
<feature type="compositionally biased region" description="Low complexity" evidence="1">
    <location>
        <begin position="72"/>
        <end position="86"/>
    </location>
</feature>
<evidence type="ECO:0000313" key="2">
    <source>
        <dbReference type="EMBL" id="ACR35166.1"/>
    </source>
</evidence>
<sequence length="179" mass="18890">MRGANSAQWEKPTVWAPASATISRGERPLRAKRRTMARADMLVRGRLPSTSRASERRESRRPSATGNRGPPRAATRSRAASASASAQETTPGHSASSAALARATASKASPGRERLISAARSGAAPEEESGETSTEASQPLTKQSWKKSRSVPAAVDGLARCLAATASDTIRSTRGQLRR</sequence>
<name>C4J1W6_MAIZE</name>
<feature type="region of interest" description="Disordered" evidence="1">
    <location>
        <begin position="1"/>
        <end position="152"/>
    </location>
</feature>
<protein>
    <submittedName>
        <fullName evidence="2">Uncharacterized protein</fullName>
    </submittedName>
</protein>
<proteinExistence type="evidence at transcript level"/>
<dbReference type="EMBL" id="BT084813">
    <property type="protein sequence ID" value="ACR35166.1"/>
    <property type="molecule type" value="mRNA"/>
</dbReference>
<accession>C4J1W6</accession>